<protein>
    <submittedName>
        <fullName evidence="1">Uncharacterized protein</fullName>
    </submittedName>
</protein>
<reference evidence="1" key="2">
    <citation type="journal article" date="2015" name="Data Brief">
        <title>Shoot transcriptome of the giant reed, Arundo donax.</title>
        <authorList>
            <person name="Barrero R.A."/>
            <person name="Guerrero F.D."/>
            <person name="Moolhuijzen P."/>
            <person name="Goolsby J.A."/>
            <person name="Tidwell J."/>
            <person name="Bellgard S.E."/>
            <person name="Bellgard M.I."/>
        </authorList>
    </citation>
    <scope>NUCLEOTIDE SEQUENCE</scope>
    <source>
        <tissue evidence="1">Shoot tissue taken approximately 20 cm above the soil surface</tissue>
    </source>
</reference>
<organism evidence="1">
    <name type="scientific">Arundo donax</name>
    <name type="common">Giant reed</name>
    <name type="synonym">Donax arundinaceus</name>
    <dbReference type="NCBI Taxonomy" id="35708"/>
    <lineage>
        <taxon>Eukaryota</taxon>
        <taxon>Viridiplantae</taxon>
        <taxon>Streptophyta</taxon>
        <taxon>Embryophyta</taxon>
        <taxon>Tracheophyta</taxon>
        <taxon>Spermatophyta</taxon>
        <taxon>Magnoliopsida</taxon>
        <taxon>Liliopsida</taxon>
        <taxon>Poales</taxon>
        <taxon>Poaceae</taxon>
        <taxon>PACMAD clade</taxon>
        <taxon>Arundinoideae</taxon>
        <taxon>Arundineae</taxon>
        <taxon>Arundo</taxon>
    </lineage>
</organism>
<dbReference type="AlphaFoldDB" id="A0A0A9EHB1"/>
<reference evidence="1" key="1">
    <citation type="submission" date="2014-09" db="EMBL/GenBank/DDBJ databases">
        <authorList>
            <person name="Magalhaes I.L.F."/>
            <person name="Oliveira U."/>
            <person name="Santos F.R."/>
            <person name="Vidigal T.H.D.A."/>
            <person name="Brescovit A.D."/>
            <person name="Santos A.J."/>
        </authorList>
    </citation>
    <scope>NUCLEOTIDE SEQUENCE</scope>
    <source>
        <tissue evidence="1">Shoot tissue taken approximately 20 cm above the soil surface</tissue>
    </source>
</reference>
<evidence type="ECO:0000313" key="1">
    <source>
        <dbReference type="EMBL" id="JAD99471.1"/>
    </source>
</evidence>
<proteinExistence type="predicted"/>
<accession>A0A0A9EHB1</accession>
<sequence length="78" mass="9270">MHTLFIEWSRVSNQSINFGDQSPNWVDHREVIKNHVHTVLVLDFLLQILRSFLAQHNPAHDLIQLRLHHLELHHNPNT</sequence>
<dbReference type="EMBL" id="GBRH01198424">
    <property type="protein sequence ID" value="JAD99471.1"/>
    <property type="molecule type" value="Transcribed_RNA"/>
</dbReference>
<name>A0A0A9EHB1_ARUDO</name>